<protein>
    <submittedName>
        <fullName evidence="3">T9SS type A sorting domain-containing protein</fullName>
    </submittedName>
</protein>
<dbReference type="Proteomes" id="UP001597472">
    <property type="component" value="Unassembled WGS sequence"/>
</dbReference>
<dbReference type="RefSeq" id="WP_376894193.1">
    <property type="nucleotide sequence ID" value="NZ_JBHULS010000004.1"/>
</dbReference>
<evidence type="ECO:0000313" key="4">
    <source>
        <dbReference type="Proteomes" id="UP001597472"/>
    </source>
</evidence>
<gene>
    <name evidence="3" type="ORF">ACFSQP_10555</name>
</gene>
<dbReference type="EMBL" id="JBHULS010000004">
    <property type="protein sequence ID" value="MFD2552257.1"/>
    <property type="molecule type" value="Genomic_DNA"/>
</dbReference>
<dbReference type="NCBIfam" id="TIGR04183">
    <property type="entry name" value="Por_Secre_tail"/>
    <property type="match status" value="1"/>
</dbReference>
<dbReference type="InterPro" id="IPR026444">
    <property type="entry name" value="Secre_tail"/>
</dbReference>
<accession>A0ABW5KTE7</accession>
<keyword evidence="1" id="KW-0732">Signal</keyword>
<reference evidence="4" key="1">
    <citation type="journal article" date="2019" name="Int. J. Syst. Evol. Microbiol.">
        <title>The Global Catalogue of Microorganisms (GCM) 10K type strain sequencing project: providing services to taxonomists for standard genome sequencing and annotation.</title>
        <authorList>
            <consortium name="The Broad Institute Genomics Platform"/>
            <consortium name="The Broad Institute Genome Sequencing Center for Infectious Disease"/>
            <person name="Wu L."/>
            <person name="Ma J."/>
        </authorList>
    </citation>
    <scope>NUCLEOTIDE SEQUENCE [LARGE SCALE GENOMIC DNA]</scope>
    <source>
        <strain evidence="4">KCTC 42587</strain>
    </source>
</reference>
<evidence type="ECO:0000313" key="3">
    <source>
        <dbReference type="EMBL" id="MFD2552257.1"/>
    </source>
</evidence>
<proteinExistence type="predicted"/>
<sequence length="174" mass="18616">AYVLTSGTTLIIEQLAATPEFTVTSAGNYTIHTLVAELSDSNDPNYLDTSVINFGVTTGGDVLNLVTSIGLCAALDVTGAAVVVEDELSVPENSLQDISVYPNPVTNFMTLNNSKRLLINSITVYDLSGRDIKTFLDAGTNQNYQIDLSELSSGSYIMLITTNSGKLTKQILKK</sequence>
<keyword evidence="4" id="KW-1185">Reference proteome</keyword>
<organism evidence="3 4">
    <name type="scientific">Bizionia sediminis</name>
    <dbReference type="NCBI Taxonomy" id="1737064"/>
    <lineage>
        <taxon>Bacteria</taxon>
        <taxon>Pseudomonadati</taxon>
        <taxon>Bacteroidota</taxon>
        <taxon>Flavobacteriia</taxon>
        <taxon>Flavobacteriales</taxon>
        <taxon>Flavobacteriaceae</taxon>
        <taxon>Bizionia</taxon>
    </lineage>
</organism>
<evidence type="ECO:0000256" key="1">
    <source>
        <dbReference type="ARBA" id="ARBA00022729"/>
    </source>
</evidence>
<feature type="non-terminal residue" evidence="3">
    <location>
        <position position="1"/>
    </location>
</feature>
<feature type="domain" description="Secretion system C-terminal sorting" evidence="2">
    <location>
        <begin position="100"/>
        <end position="171"/>
    </location>
</feature>
<dbReference type="Pfam" id="PF18962">
    <property type="entry name" value="Por_Secre_tail"/>
    <property type="match status" value="1"/>
</dbReference>
<name>A0ABW5KTE7_9FLAO</name>
<comment type="caution">
    <text evidence="3">The sequence shown here is derived from an EMBL/GenBank/DDBJ whole genome shotgun (WGS) entry which is preliminary data.</text>
</comment>
<evidence type="ECO:0000259" key="2">
    <source>
        <dbReference type="Pfam" id="PF18962"/>
    </source>
</evidence>